<evidence type="ECO:0000313" key="3">
    <source>
        <dbReference type="Proteomes" id="UP001065593"/>
    </source>
</evidence>
<feature type="domain" description="Phage neck terminator protein gp12-like" evidence="1">
    <location>
        <begin position="3"/>
        <end position="155"/>
    </location>
</feature>
<dbReference type="Pfam" id="PF23961">
    <property type="entry name" value="Phage_tail_terminator_9"/>
    <property type="match status" value="1"/>
</dbReference>
<evidence type="ECO:0000313" key="2">
    <source>
        <dbReference type="EMBL" id="GLC88255.1"/>
    </source>
</evidence>
<sequence>MNLMKLIRNKVATDTSITIIRADQAGELPTLPYSTYKIISDRKGRGRENLIHTDQPSALNETRSQERTATISFNVYGTSQSNAYEVAQQLRKWFEGRGSLFLDGLDVAVASSADVQNRTTFLVDAYDEKWGFDVIIRYNETDQYEIDYFDKVEYKITVERE</sequence>
<dbReference type="Proteomes" id="UP001065593">
    <property type="component" value="Unassembled WGS sequence"/>
</dbReference>
<name>A0ABQ5NIQ2_9BACI</name>
<keyword evidence="3" id="KW-1185">Reference proteome</keyword>
<evidence type="ECO:0000259" key="1">
    <source>
        <dbReference type="Pfam" id="PF23961"/>
    </source>
</evidence>
<dbReference type="EMBL" id="BRZA01000002">
    <property type="protein sequence ID" value="GLC88255.1"/>
    <property type="molecule type" value="Genomic_DNA"/>
</dbReference>
<gene>
    <name evidence="2" type="ORF">LYSBPC_13820</name>
</gene>
<accession>A0ABQ5NIQ2</accession>
<dbReference type="NCBIfam" id="NF047498">
    <property type="entry name" value="LIC_12616_fam"/>
    <property type="match status" value="1"/>
</dbReference>
<dbReference type="RefSeq" id="WP_264988018.1">
    <property type="nucleotide sequence ID" value="NZ_BRZA01000002.1"/>
</dbReference>
<organism evidence="2 3">
    <name type="scientific">Lysinibacillus piscis</name>
    <dbReference type="NCBI Taxonomy" id="2518931"/>
    <lineage>
        <taxon>Bacteria</taxon>
        <taxon>Bacillati</taxon>
        <taxon>Bacillota</taxon>
        <taxon>Bacilli</taxon>
        <taxon>Bacillales</taxon>
        <taxon>Bacillaceae</taxon>
        <taxon>Lysinibacillus</taxon>
    </lineage>
</organism>
<comment type="caution">
    <text evidence="2">The sequence shown here is derived from an EMBL/GenBank/DDBJ whole genome shotgun (WGS) entry which is preliminary data.</text>
</comment>
<dbReference type="InterPro" id="IPR057087">
    <property type="entry name" value="Gp12-like"/>
</dbReference>
<proteinExistence type="predicted"/>
<reference evidence="2" key="1">
    <citation type="submission" date="2022-08" db="EMBL/GenBank/DDBJ databases">
        <title>Draft genome sequence of Lysinibacillus sp. strain KH24.</title>
        <authorList>
            <person name="Kanbe H."/>
            <person name="Itoh H."/>
        </authorList>
    </citation>
    <scope>NUCLEOTIDE SEQUENCE</scope>
    <source>
        <strain evidence="2">KH24</strain>
    </source>
</reference>
<protein>
    <recommendedName>
        <fullName evidence="1">Phage neck terminator protein gp12-like domain-containing protein</fullName>
    </recommendedName>
</protein>